<evidence type="ECO:0008006" key="3">
    <source>
        <dbReference type="Google" id="ProtNLM"/>
    </source>
</evidence>
<reference evidence="1 2" key="1">
    <citation type="submission" date="2020-03" db="EMBL/GenBank/DDBJ databases">
        <title>Genomic Encyclopedia of Type Strains, Phase IV (KMG-IV): sequencing the most valuable type-strain genomes for metagenomic binning, comparative biology and taxonomic classification.</title>
        <authorList>
            <person name="Goeker M."/>
        </authorList>
    </citation>
    <scope>NUCLEOTIDE SEQUENCE [LARGE SCALE GENOMIC DNA]</scope>
    <source>
        <strain evidence="1 2">DSM 24233</strain>
    </source>
</reference>
<dbReference type="AlphaFoldDB" id="A0A846QIJ3"/>
<gene>
    <name evidence="1" type="ORF">GGQ74_000550</name>
</gene>
<dbReference type="Proteomes" id="UP000580856">
    <property type="component" value="Unassembled WGS sequence"/>
</dbReference>
<name>A0A846QIJ3_9BACT</name>
<dbReference type="InterPro" id="IPR037175">
    <property type="entry name" value="KFase_sf"/>
</dbReference>
<dbReference type="GO" id="GO:0019441">
    <property type="term" value="P:L-tryptophan catabolic process to kynurenine"/>
    <property type="evidence" value="ECO:0007669"/>
    <property type="project" value="InterPro"/>
</dbReference>
<proteinExistence type="predicted"/>
<dbReference type="SUPFAM" id="SSF102198">
    <property type="entry name" value="Putative cyclase"/>
    <property type="match status" value="1"/>
</dbReference>
<dbReference type="EMBL" id="JAATJA010000001">
    <property type="protein sequence ID" value="NJB66910.1"/>
    <property type="molecule type" value="Genomic_DNA"/>
</dbReference>
<dbReference type="RefSeq" id="WP_167940005.1">
    <property type="nucleotide sequence ID" value="NZ_JAATJA010000001.1"/>
</dbReference>
<evidence type="ECO:0000313" key="2">
    <source>
        <dbReference type="Proteomes" id="UP000580856"/>
    </source>
</evidence>
<sequence length="185" mass="20277">MRSVPLHVSVDASHPAYQWAKAQSDAVDAMGHIGTHLDCYTAQPSRRVYELAVEIIDCANGMPTAEAIPLRDFTGKAVFLYTGVLHRFGYGGDDYARADTFLDETALEALLACSPSFILIDGCGIGAHGEVHKRFDRRCEELGCFVIENVLLDDETIRTIEGIRLVVDIDTPSTGKPCKVFALCR</sequence>
<comment type="caution">
    <text evidence="1">The sequence shown here is derived from an EMBL/GenBank/DDBJ whole genome shotgun (WGS) entry which is preliminary data.</text>
</comment>
<keyword evidence="2" id="KW-1185">Reference proteome</keyword>
<evidence type="ECO:0000313" key="1">
    <source>
        <dbReference type="EMBL" id="NJB66910.1"/>
    </source>
</evidence>
<dbReference type="GO" id="GO:0004061">
    <property type="term" value="F:arylformamidase activity"/>
    <property type="evidence" value="ECO:0007669"/>
    <property type="project" value="InterPro"/>
</dbReference>
<organism evidence="1 2">
    <name type="scientific">Desulfobaculum xiamenense</name>
    <dbReference type="NCBI Taxonomy" id="995050"/>
    <lineage>
        <taxon>Bacteria</taxon>
        <taxon>Pseudomonadati</taxon>
        <taxon>Thermodesulfobacteriota</taxon>
        <taxon>Desulfovibrionia</taxon>
        <taxon>Desulfovibrionales</taxon>
        <taxon>Desulfovibrionaceae</taxon>
        <taxon>Desulfobaculum</taxon>
    </lineage>
</organism>
<dbReference type="Gene3D" id="3.50.30.50">
    <property type="entry name" value="Putative cyclase"/>
    <property type="match status" value="1"/>
</dbReference>
<accession>A0A846QIJ3</accession>
<protein>
    <recommendedName>
        <fullName evidence="3">Cyclase</fullName>
    </recommendedName>
</protein>